<keyword evidence="8" id="KW-0677">Repeat</keyword>
<feature type="compositionally biased region" description="Polar residues" evidence="19">
    <location>
        <begin position="1274"/>
        <end position="1345"/>
    </location>
</feature>
<dbReference type="GO" id="GO:0044666">
    <property type="term" value="C:MLL3/4 complex"/>
    <property type="evidence" value="ECO:0007669"/>
    <property type="project" value="TreeGrafter"/>
</dbReference>
<keyword evidence="16" id="KW-0539">Nucleus</keyword>
<dbReference type="Gene3D" id="2.170.270.10">
    <property type="entry name" value="SET domain"/>
    <property type="match status" value="1"/>
</dbReference>
<feature type="region of interest" description="Disordered" evidence="19">
    <location>
        <begin position="1827"/>
        <end position="1881"/>
    </location>
</feature>
<evidence type="ECO:0000259" key="20">
    <source>
        <dbReference type="PROSITE" id="PS50016"/>
    </source>
</evidence>
<dbReference type="InterPro" id="IPR003888">
    <property type="entry name" value="FYrich_N"/>
</dbReference>
<feature type="region of interest" description="Disordered" evidence="19">
    <location>
        <begin position="2826"/>
        <end position="2875"/>
    </location>
</feature>
<dbReference type="InterPro" id="IPR019787">
    <property type="entry name" value="Znf_PHD-finger"/>
</dbReference>
<keyword evidence="6" id="KW-0949">S-adenosyl-L-methionine</keyword>
<keyword evidence="9 17" id="KW-0863">Zinc-finger</keyword>
<dbReference type="Pfam" id="PF05965">
    <property type="entry name" value="FYRC"/>
    <property type="match status" value="1"/>
</dbReference>
<sequence length="3882" mass="433600">MQSEPGGKDAVCGAEASARATMSSMAVDYGCESSGLSGKKRMPGRPKGSCNKYPGKKRFPGRPRGSSAKFTPELRRKRGPKSKLKPFPPTSSASGVNASATGAVPDANGMLPVTTVAAGFSSSADAFEMSSSSTAKEKAKEEEPAYENKVILCSAKDEFVLSQDLCAMCGSLGQGEEGKLIACSQCGQCYHPYCVNIKVTKVIVKKGWRCLECTVCEGCGKPHDEARLLLCDECDISYHTYCLETPLDEVPHGTWKCRWCVVCVKCGSTTPGYKSLWQKNYTECGPCSSKTTCPICVKDYSENDLIIQCIQCNRWLHAKCDGMNNEDDCESAADFGYHCLICRPKDEPPPHIQGCFIRYLLYHTLKSSSSRRDDMSEALAAVSSNLQTLSRRSSVDSLSSKMILNADTNGLSNSSIALTTTSSQRESTPTSSITSFSALTSLSTSSLLPATTVTLTTSMATSLVNASKNNVRFPAQYMIDGVFLSEAGMNQIKSLLLEQPKRQRAKRGTKQNVLSSGFLGISPLRTDDADDNAKDDETGSIDDSKVSEDMKLEIDLNEKKKRQRRFHKLGIGGFSVKQRGRLSKDDDNELSIECTGNDADLANGTSDKPRRRRRAKKKSQLQDNYPLYLQEAFFGKVLLDSSKDSTLINPFAQTSSNNIDFLSEDDVPPLTIVDKDKTVNLNATSENASTKIIRKSAELRNSIDSSSNGALEDDLQSNDAFRDLLPLPQDLPPDDDLVNLLMNEGDDLDKSAEGLDDIPVEEKSADGVSKDDPMDSVLLSPHFNLETIVGESGLPHMDSKDVEDVFKGVLNPVDETNDGNENFPTLAQINSMQQPVNNSNKASPVSTPIPMQMPLSRPSLQRPSSSPDFTSLTVPSSCSDLQFNVQRPMSFPQSLNSITSTPSTPTTTPTPTPIQTPTPSDVVSPWTVEPETEVTTQNQKNVLKWESDETLGPLATISPVLYANLNYPNLKRDYPNWTDRVKQISKYWRQLVADQRQPYLQKARENRAALRMQKAQAEQGKVCSKENRGFKENEQERQWKQMQNVRQQQQVQQQQVIQEQRQVSLSKSHSMSSELSLSEADNEMEQFFCQSSSESGVLLSQGNGSFQQNVKTDLVTSQEVNSTLENDQKNHKNLRISLPPQNIQAQGCRMSSNSPSPQMSPLVSRVRPPIDSNRIPMSNSGPQLLQQDPYNNPPNTPRPSTVALPPSTPLQKQTSQFSPSSPATSLAQPVTSVPNDYQTSPQTPRTPVCEMFPNHLQTGPPPPSSPYTQPKTPLSTASPFSPTTAKSNVSTPSESYTTRSQQIPPTPSPLDSYSPMNSSHTPISESFPSSPRITPSLSTESFAQAPSTPRSDTSSPYSRPPPTPISQHQEFQQPTNNTPDPYAHPPMTPRPQNISAQFDNTDPYSRQVPTPRPISSDPYSRPPGTPRPITSQQDPYSYQPPTPRPQHHFTHRIPTQNLINTRAHAILHTQSQQSSVPNDPYAQQPMTPMPSSHDPYAKPPSTPSPAYDTAENSEGQGRQQLRDLLQNQKLRRGSENVAVSQWSDQQNNLVPRSPQESQRPSTLPQPVRTVQNDGFRPPFPPGASIRPRMVPLNENQLFRHPADGRIMPLQRVTDPRIRMNVIQQQMRQQQWLRLTGPMQQQRLQMQTRPVQGMVTESFNTVPGQMNQIRPLSQPVVTSNVQQQVSNQVYLPVSTQEVQMPPASQSIATSSNSVSVTSNVLTKSFDEQNVSRANDVVDNANPKSASTTAKPPEVDTNELVKQVQEQHPDLPELDTVTEDLDDDELLGLGNDFNILEYADPELDKALGIEGGSKNNIFDEHFDDLVEKEELNEKNNEKSKTSGSKLESESKSKESKQIENEVKMHPSEDIKEEHKETECVERRSSLIDPLTVSPVTSTRTFIPQNINPPPPPPPYPGLLNPETKFSLPPPPPPYEARPQMHESHIRTLATRPQFQPKNDQSNVLPIIEDMNLVKRNTGDSFISQSDQLLSDIEFERLKADILSDDSLTGPTGPLVQNSPMQSPTGQLSVQTFGSQLQQLPSNQWIEHQNDQYQQQILQPTRMPAQRHPALMTQMQPRMATIGMPAVRMPSSQNLIPNVVNSVQPQIAPGVVPVRRQPYQMHHLQPPPPTPPPEVMTEQDKQQQIQYETWLLQNKNTLEELQKSYEAEVGKLRKMKKTLNTRQRQQRKNGGELSEMEASELQRIHQELNAKQKNLEKVRKDSRSHTALIQDYKMKQQKRQQGMISPQTVTQIPPSPGSVMPVLSSPVQPRPPPSPMLIGPSGPGTPLGMGTPGTPIPAPGTPQSPAIMSPSPMAPSPSPLVHSPVANLQHSPASNVPPASPMMQSPIYQQQPSPMNIHPSDANIRPQNQTQTIHQDDGSHYTDVFQQKERIMLHSQLRSPLQGGNSPNLQRQPSFENIPVTHQSFSNSQQIRMPISSAPNQTMSYHPRQGDQIRYSIQHSPRTYGEIGGKPYNVASNQQMFVSQSSSQQQQILIRRMPPPPPYTSHYHSNQIRMYGTPQISNQSFPQRMVSNQSVARMMPPNIQGSRMPMNSDNSSGYSLIGQNSGPTHALRQQIVQQLQQPAIDQQMIQNQQQEQQMIQQQKTENLNSDQSEMGEVGEAKSFTLNFEEPGNGNDNEAVNEPNTDSSSNLNENENETTQEQDQKPSEQKQTFDYSTSTKANDERQNITSEAISGACEKHEDNNVDNHMDFDSNDFSFNEEIVKENNHSTELNKDEENLNESGTPKQNVLLKQLLQNCPSADSQAPTGEDEQEKVAKEIVKSESSSLMNMIVETSQSVLQPNSESNATSCIAPTLVTSEKKMSYLDIRRAQLEREPTPPPEEMKPKRKRVVKRKESVKTGENGAANKKRPRKASSSRPDEDYEIFLTTLMGQLRSLPQLQIMEPAIKPNYNVCPVFGSPDLNAKESLLHGSYGHGYLLNTVDYYSNENFKNRLQTSKTNASSSLNSARSSNINSSRRFYNEEFSKSTLLGAQYYFEQQSVANFKNYLRDTDTPESIVSSSSPECCLYEEPRSNLLRVIKDEIDESKSISESERCSPVIPIIMPIPVKPKVQIFETEKFISSDIVERRTSQESDSEKDKENILDNSKNGMKMKIPGVGGSLPLPLRDSGNVAVTLTLSSADDIKGILHALSKILEIPPPITYDIVERTSTPPSQKLGLYNIKDGKIDDPDVNIENILNGKMKFCRFCEIVIMNGAIQKKVSELPLSARADLDEEEVSFCSSSCYMQFACSNRTLAEEKEVASIVSHLGTAESKSSLDFTVKDRNALSLNPSLDMLPPMSPMMEEDDISERESISMPLSPRSITVGSEKGVKSRKQSWIDEDNNVVQPSAATPPLTVKKWKSIRYILWNSSVFESQVNRDEINENEDSELRNYSVSFRPKEIPGDERKCALCHEIGDGPSDGCARLLNMDIDKWVHLNCALWSSEVYETVNGSLINVDLACKRAMTLACIRCQKTGASLKCFRVRCTNVYHFPCAIKDRCMFFKDKTLFCPQHVPKVPNSEAELTSFVVFRRVYVNRDEHKQMATMIHQGDQNLMRIGSMIFLYHGQLLPHQLQAFHTPNCIYPVGYKIIRFYWSMRHLRQRCKYICSITDNNGHPEFMVEVQEEGYENVIFKSYSSKAVWQKIITPIIKMRQEAQTIKVFGDYITGDDLFGLTEPAVIRILESLQGIDTLSDYNFRYGRSQFLELPLAINPTGCARTEPKLRTHFKRPHTLHTSNATRSSLQPSFSGMEIQSPYIKQFVHSKSSQYRKMKTEWRNNVFLARSRIQGLGLCAARDIEKHTMVIEYIGQLIRNEIAERNERLYEAQNRRGVYMFRLDENRVVDATLCGGLARYVNHSCNPNCVAEVVQIDRENKILIIANRRILRGEEV</sequence>
<dbReference type="Pfam" id="PF05964">
    <property type="entry name" value="FYRN"/>
    <property type="match status" value="1"/>
</dbReference>
<dbReference type="Gene3D" id="1.10.30.10">
    <property type="entry name" value="High mobility group box domain"/>
    <property type="match status" value="1"/>
</dbReference>
<dbReference type="PANTHER" id="PTHR45888">
    <property type="entry name" value="HL01030P-RELATED"/>
    <property type="match status" value="1"/>
</dbReference>
<feature type="region of interest" description="Disordered" evidence="19">
    <location>
        <begin position="524"/>
        <end position="544"/>
    </location>
</feature>
<evidence type="ECO:0000259" key="22">
    <source>
        <dbReference type="PROSITE" id="PS51805"/>
    </source>
</evidence>
<keyword evidence="5 23" id="KW-0808">Transferase</keyword>
<evidence type="ECO:0000256" key="13">
    <source>
        <dbReference type="ARBA" id="ARBA00023015"/>
    </source>
</evidence>
<feature type="compositionally biased region" description="Basic residues" evidence="19">
    <location>
        <begin position="609"/>
        <end position="619"/>
    </location>
</feature>
<dbReference type="InterPro" id="IPR034732">
    <property type="entry name" value="EPHD"/>
</dbReference>
<evidence type="ECO:0000313" key="24">
    <source>
        <dbReference type="Proteomes" id="UP000285301"/>
    </source>
</evidence>
<organism evidence="23 24">
    <name type="scientific">Dinothrombium tinctorium</name>
    <dbReference type="NCBI Taxonomy" id="1965070"/>
    <lineage>
        <taxon>Eukaryota</taxon>
        <taxon>Metazoa</taxon>
        <taxon>Ecdysozoa</taxon>
        <taxon>Arthropoda</taxon>
        <taxon>Chelicerata</taxon>
        <taxon>Arachnida</taxon>
        <taxon>Acari</taxon>
        <taxon>Acariformes</taxon>
        <taxon>Trombidiformes</taxon>
        <taxon>Prostigmata</taxon>
        <taxon>Anystina</taxon>
        <taxon>Parasitengona</taxon>
        <taxon>Trombidioidea</taxon>
        <taxon>Trombidiidae</taxon>
        <taxon>Dinothrombium</taxon>
    </lineage>
</organism>
<feature type="region of interest" description="Disordered" evidence="19">
    <location>
        <begin position="1469"/>
        <end position="1517"/>
    </location>
</feature>
<dbReference type="PROSITE" id="PS50280">
    <property type="entry name" value="SET"/>
    <property type="match status" value="1"/>
</dbReference>
<dbReference type="InterPro" id="IPR009071">
    <property type="entry name" value="HMG_box_dom"/>
</dbReference>
<feature type="compositionally biased region" description="Basic residues" evidence="19">
    <location>
        <begin position="75"/>
        <end position="84"/>
    </location>
</feature>
<feature type="compositionally biased region" description="Polar residues" evidence="19">
    <location>
        <begin position="2665"/>
        <end position="2676"/>
    </location>
</feature>
<dbReference type="InterPro" id="IPR011011">
    <property type="entry name" value="Znf_FYVE_PHD"/>
</dbReference>
<evidence type="ECO:0000256" key="6">
    <source>
        <dbReference type="ARBA" id="ARBA00022691"/>
    </source>
</evidence>
<feature type="compositionally biased region" description="Basic and acidic residues" evidence="19">
    <location>
        <begin position="525"/>
        <end position="544"/>
    </location>
</feature>
<feature type="domain" description="PHD-type" evidence="22">
    <location>
        <begin position="3400"/>
        <end position="3508"/>
    </location>
</feature>
<dbReference type="InterPro" id="IPR046341">
    <property type="entry name" value="SET_dom_sf"/>
</dbReference>
<evidence type="ECO:0000256" key="11">
    <source>
        <dbReference type="ARBA" id="ARBA00022853"/>
    </source>
</evidence>
<dbReference type="CDD" id="cd15513">
    <property type="entry name" value="PHD5_KMT2C_like"/>
    <property type="match status" value="1"/>
</dbReference>
<feature type="compositionally biased region" description="Low complexity" evidence="19">
    <location>
        <begin position="2584"/>
        <end position="2599"/>
    </location>
</feature>
<dbReference type="InterPro" id="IPR013083">
    <property type="entry name" value="Znf_RING/FYVE/PHD"/>
</dbReference>
<feature type="domain" description="PHD-type" evidence="20">
    <location>
        <begin position="290"/>
        <end position="345"/>
    </location>
</feature>
<feature type="region of interest" description="Disordered" evidence="19">
    <location>
        <begin position="3080"/>
        <end position="3104"/>
    </location>
</feature>
<dbReference type="InterPro" id="IPR001214">
    <property type="entry name" value="SET_dom"/>
</dbReference>
<keyword evidence="11" id="KW-0156">Chromatin regulator</keyword>
<reference evidence="23 24" key="1">
    <citation type="journal article" date="2018" name="Gigascience">
        <title>Genomes of trombidid mites reveal novel predicted allergens and laterally-transferred genes associated with secondary metabolism.</title>
        <authorList>
            <person name="Dong X."/>
            <person name="Chaisiri K."/>
            <person name="Xia D."/>
            <person name="Armstrong S.D."/>
            <person name="Fang Y."/>
            <person name="Donnelly M.J."/>
            <person name="Kadowaki T."/>
            <person name="McGarry J.W."/>
            <person name="Darby A.C."/>
            <person name="Makepeace B.L."/>
        </authorList>
    </citation>
    <scope>NUCLEOTIDE SEQUENCE [LARGE SCALE GENOMIC DNA]</scope>
    <source>
        <strain evidence="23">UoL-WK</strain>
    </source>
</reference>
<feature type="compositionally biased region" description="Low complexity" evidence="19">
    <location>
        <begin position="1150"/>
        <end position="1161"/>
    </location>
</feature>
<dbReference type="FunFam" id="3.30.160.360:FF:000001">
    <property type="entry name" value="Histone-lysine N-methyltransferase"/>
    <property type="match status" value="1"/>
</dbReference>
<feature type="compositionally biased region" description="Low complexity" evidence="19">
    <location>
        <begin position="2640"/>
        <end position="2649"/>
    </location>
</feature>
<dbReference type="SUPFAM" id="SSF57903">
    <property type="entry name" value="FYVE/PHD zinc finger"/>
    <property type="match status" value="3"/>
</dbReference>
<evidence type="ECO:0000256" key="8">
    <source>
        <dbReference type="ARBA" id="ARBA00022737"/>
    </source>
</evidence>
<dbReference type="GO" id="GO:0003713">
    <property type="term" value="F:transcription coactivator activity"/>
    <property type="evidence" value="ECO:0007669"/>
    <property type="project" value="TreeGrafter"/>
</dbReference>
<keyword evidence="13" id="KW-0805">Transcription regulation</keyword>
<dbReference type="SMART" id="SM00398">
    <property type="entry name" value="HMG"/>
    <property type="match status" value="1"/>
</dbReference>
<evidence type="ECO:0000256" key="3">
    <source>
        <dbReference type="ARBA" id="ARBA00022553"/>
    </source>
</evidence>
<feature type="coiled-coil region" evidence="18">
    <location>
        <begin position="2152"/>
        <end position="2218"/>
    </location>
</feature>
<keyword evidence="24" id="KW-1185">Reference proteome</keyword>
<dbReference type="SMART" id="SM00249">
    <property type="entry name" value="PHD"/>
    <property type="match status" value="4"/>
</dbReference>
<feature type="region of interest" description="Disordered" evidence="19">
    <location>
        <begin position="2247"/>
        <end position="2269"/>
    </location>
</feature>
<protein>
    <submittedName>
        <fullName evidence="23">Histone-lysine N-methyltransferase MLL3-like protein</fullName>
    </submittedName>
</protein>
<feature type="compositionally biased region" description="Basic and acidic residues" evidence="19">
    <location>
        <begin position="760"/>
        <end position="772"/>
    </location>
</feature>
<dbReference type="PROSITE" id="PS51543">
    <property type="entry name" value="FYRC"/>
    <property type="match status" value="1"/>
</dbReference>
<dbReference type="InterPro" id="IPR001965">
    <property type="entry name" value="Znf_PHD"/>
</dbReference>
<feature type="compositionally biased region" description="Polar residues" evidence="19">
    <location>
        <begin position="2600"/>
        <end position="2609"/>
    </location>
</feature>
<keyword evidence="3" id="KW-0597">Phosphoprotein</keyword>
<feature type="compositionally biased region" description="Basic and acidic residues" evidence="19">
    <location>
        <begin position="3080"/>
        <end position="3097"/>
    </location>
</feature>
<evidence type="ECO:0000256" key="7">
    <source>
        <dbReference type="ARBA" id="ARBA00022723"/>
    </source>
</evidence>
<comment type="caution">
    <text evidence="23">The sequence shown here is derived from an EMBL/GenBank/DDBJ whole genome shotgun (WGS) entry which is preliminary data.</text>
</comment>
<feature type="region of interest" description="Disordered" evidence="19">
    <location>
        <begin position="1144"/>
        <end position="1449"/>
    </location>
</feature>
<dbReference type="SUPFAM" id="SSF47095">
    <property type="entry name" value="HMG-box"/>
    <property type="match status" value="1"/>
</dbReference>
<dbReference type="GO" id="GO:0008270">
    <property type="term" value="F:zinc ion binding"/>
    <property type="evidence" value="ECO:0007669"/>
    <property type="project" value="UniProtKB-KW"/>
</dbReference>
<dbReference type="Pfam" id="PF00856">
    <property type="entry name" value="SET"/>
    <property type="match status" value="1"/>
</dbReference>
<evidence type="ECO:0000256" key="19">
    <source>
        <dbReference type="SAM" id="MobiDB-lite"/>
    </source>
</evidence>
<dbReference type="InterPro" id="IPR036910">
    <property type="entry name" value="HMG_box_dom_sf"/>
</dbReference>
<dbReference type="Gene3D" id="3.30.160.360">
    <property type="match status" value="1"/>
</dbReference>
<dbReference type="OrthoDB" id="308383at2759"/>
<dbReference type="Proteomes" id="UP000285301">
    <property type="component" value="Unassembled WGS sequence"/>
</dbReference>
<evidence type="ECO:0000256" key="5">
    <source>
        <dbReference type="ARBA" id="ARBA00022679"/>
    </source>
</evidence>
<dbReference type="GO" id="GO:0032259">
    <property type="term" value="P:methylation"/>
    <property type="evidence" value="ECO:0007669"/>
    <property type="project" value="UniProtKB-KW"/>
</dbReference>
<accession>A0A3S3P7I3</accession>
<dbReference type="GO" id="GO:0005700">
    <property type="term" value="C:polytene chromosome"/>
    <property type="evidence" value="ECO:0007669"/>
    <property type="project" value="UniProtKB-ARBA"/>
</dbReference>
<keyword evidence="15" id="KW-0804">Transcription</keyword>
<keyword evidence="2" id="KW-0488">Methylation</keyword>
<dbReference type="Gene3D" id="3.30.40.10">
    <property type="entry name" value="Zinc/RING finger domain, C3HC4 (zinc finger)"/>
    <property type="match status" value="4"/>
</dbReference>
<dbReference type="FunFam" id="3.30.40.10:FF:000407">
    <property type="entry name" value="Histone-lysine N-methyltransferase MLL3"/>
    <property type="match status" value="1"/>
</dbReference>
<feature type="region of interest" description="Disordered" evidence="19">
    <location>
        <begin position="748"/>
        <end position="772"/>
    </location>
</feature>
<dbReference type="CDD" id="cd15666">
    <property type="entry name" value="ePHD2_KMT2C_like"/>
    <property type="match status" value="1"/>
</dbReference>
<dbReference type="SMART" id="SM00541">
    <property type="entry name" value="FYRN"/>
    <property type="match status" value="1"/>
</dbReference>
<feature type="compositionally biased region" description="Polar residues" evidence="19">
    <location>
        <begin position="1367"/>
        <end position="1379"/>
    </location>
</feature>
<dbReference type="SMART" id="SM00542">
    <property type="entry name" value="FYRC"/>
    <property type="match status" value="1"/>
</dbReference>
<feature type="region of interest" description="Disordered" evidence="19">
    <location>
        <begin position="580"/>
        <end position="620"/>
    </location>
</feature>
<comment type="subcellular location">
    <subcellularLocation>
        <location evidence="1">Nucleus</location>
    </subcellularLocation>
</comment>
<feature type="region of interest" description="Disordered" evidence="19">
    <location>
        <begin position="892"/>
        <end position="925"/>
    </location>
</feature>
<dbReference type="Pfam" id="PF00628">
    <property type="entry name" value="PHD"/>
    <property type="match status" value="2"/>
</dbReference>
<feature type="compositionally biased region" description="Low complexity" evidence="19">
    <location>
        <begin position="897"/>
        <end position="907"/>
    </location>
</feature>
<dbReference type="FunFam" id="3.30.40.10:FF:000002">
    <property type="entry name" value="Histone-lysine N-methyltransferase"/>
    <property type="match status" value="1"/>
</dbReference>
<dbReference type="STRING" id="1965070.A0A3S3P7I3"/>
<proteinExistence type="predicted"/>
<evidence type="ECO:0000256" key="16">
    <source>
        <dbReference type="ARBA" id="ARBA00023242"/>
    </source>
</evidence>
<keyword evidence="12" id="KW-0007">Acetylation</keyword>
<dbReference type="PROSITE" id="PS51542">
    <property type="entry name" value="FYRN"/>
    <property type="match status" value="1"/>
</dbReference>
<dbReference type="EMBL" id="NCKU01003798">
    <property type="protein sequence ID" value="RWS06901.1"/>
    <property type="molecule type" value="Genomic_DNA"/>
</dbReference>
<evidence type="ECO:0000256" key="1">
    <source>
        <dbReference type="ARBA" id="ARBA00004123"/>
    </source>
</evidence>
<feature type="domain" description="PHD-type" evidence="20">
    <location>
        <begin position="210"/>
        <end position="263"/>
    </location>
</feature>
<keyword evidence="10" id="KW-0862">Zinc</keyword>
<feature type="compositionally biased region" description="Basic and acidic residues" evidence="19">
    <location>
        <begin position="2826"/>
        <end position="2840"/>
    </location>
</feature>
<dbReference type="InterPro" id="IPR003889">
    <property type="entry name" value="FYrich_C"/>
</dbReference>
<feature type="compositionally biased region" description="Polar residues" evidence="19">
    <location>
        <begin position="1175"/>
        <end position="1190"/>
    </location>
</feature>
<evidence type="ECO:0000256" key="4">
    <source>
        <dbReference type="ARBA" id="ARBA00022603"/>
    </source>
</evidence>
<keyword evidence="7" id="KW-0479">Metal-binding</keyword>
<name>A0A3S3P7I3_9ACAR</name>
<dbReference type="CDD" id="cd21997">
    <property type="entry name" value="HMG_KMT2C-like"/>
    <property type="match status" value="1"/>
</dbReference>
<dbReference type="FunFam" id="1.10.30.10:FF:000009">
    <property type="entry name" value="Histone-lysine N-methyltransferase"/>
    <property type="match status" value="1"/>
</dbReference>
<dbReference type="SUPFAM" id="SSF82199">
    <property type="entry name" value="SET domain"/>
    <property type="match status" value="1"/>
</dbReference>
<feature type="region of interest" description="Disordered" evidence="19">
    <location>
        <begin position="29"/>
        <end position="99"/>
    </location>
</feature>
<dbReference type="GO" id="GO:0042800">
    <property type="term" value="F:histone H3K4 methyltransferase activity"/>
    <property type="evidence" value="ECO:0007669"/>
    <property type="project" value="TreeGrafter"/>
</dbReference>
<feature type="compositionally biased region" description="Polar residues" evidence="19">
    <location>
        <begin position="1209"/>
        <end position="1245"/>
    </location>
</feature>
<keyword evidence="4 23" id="KW-0489">Methyltransferase</keyword>
<evidence type="ECO:0000256" key="15">
    <source>
        <dbReference type="ARBA" id="ARBA00023163"/>
    </source>
</evidence>
<dbReference type="PANTHER" id="PTHR45888:SF6">
    <property type="entry name" value="HL01030P-RELATED"/>
    <property type="match status" value="1"/>
</dbReference>
<feature type="compositionally biased region" description="Polar residues" evidence="19">
    <location>
        <begin position="90"/>
        <end position="99"/>
    </location>
</feature>
<evidence type="ECO:0000256" key="12">
    <source>
        <dbReference type="ARBA" id="ARBA00022990"/>
    </source>
</evidence>
<dbReference type="GO" id="GO:0045944">
    <property type="term" value="P:positive regulation of transcription by RNA polymerase II"/>
    <property type="evidence" value="ECO:0007669"/>
    <property type="project" value="TreeGrafter"/>
</dbReference>
<gene>
    <name evidence="23" type="ORF">B4U79_15348</name>
</gene>
<dbReference type="PROSITE" id="PS51805">
    <property type="entry name" value="EPHD"/>
    <property type="match status" value="1"/>
</dbReference>
<evidence type="ECO:0000256" key="10">
    <source>
        <dbReference type="ARBA" id="ARBA00022833"/>
    </source>
</evidence>
<evidence type="ECO:0000256" key="17">
    <source>
        <dbReference type="PROSITE-ProRule" id="PRU00146"/>
    </source>
</evidence>
<keyword evidence="14 18" id="KW-0175">Coiled coil</keyword>
<feature type="region of interest" description="Disordered" evidence="19">
    <location>
        <begin position="2584"/>
        <end position="2683"/>
    </location>
</feature>
<dbReference type="Pfam" id="PF13832">
    <property type="entry name" value="zf-HC5HC2H_2"/>
    <property type="match status" value="1"/>
</dbReference>
<feature type="region of interest" description="Disordered" evidence="19">
    <location>
        <begin position="1531"/>
        <end position="1586"/>
    </location>
</feature>
<evidence type="ECO:0000256" key="18">
    <source>
        <dbReference type="SAM" id="Coils"/>
    </source>
</evidence>
<evidence type="ECO:0000256" key="14">
    <source>
        <dbReference type="ARBA" id="ARBA00023054"/>
    </source>
</evidence>
<feature type="compositionally biased region" description="Low complexity" evidence="19">
    <location>
        <begin position="1346"/>
        <end position="1357"/>
    </location>
</feature>
<evidence type="ECO:0000256" key="2">
    <source>
        <dbReference type="ARBA" id="ARBA00022481"/>
    </source>
</evidence>
<feature type="compositionally biased region" description="Polar residues" evidence="19">
    <location>
        <begin position="1390"/>
        <end position="1408"/>
    </location>
</feature>
<evidence type="ECO:0000256" key="9">
    <source>
        <dbReference type="ARBA" id="ARBA00022771"/>
    </source>
</evidence>
<feature type="domain" description="SET" evidence="21">
    <location>
        <begin position="3770"/>
        <end position="3882"/>
    </location>
</feature>
<dbReference type="CDD" id="cd15514">
    <property type="entry name" value="PHD6_KMT2C_like"/>
    <property type="match status" value="1"/>
</dbReference>
<evidence type="ECO:0000259" key="21">
    <source>
        <dbReference type="PROSITE" id="PS50280"/>
    </source>
</evidence>
<evidence type="ECO:0000313" key="23">
    <source>
        <dbReference type="EMBL" id="RWS06901.1"/>
    </source>
</evidence>
<dbReference type="PROSITE" id="PS50016">
    <property type="entry name" value="ZF_PHD_2"/>
    <property type="match status" value="2"/>
</dbReference>
<dbReference type="SMART" id="SM00317">
    <property type="entry name" value="SET"/>
    <property type="match status" value="1"/>
</dbReference>
<feature type="compositionally biased region" description="Polar residues" evidence="19">
    <location>
        <begin position="1537"/>
        <end position="1572"/>
    </location>
</feature>